<evidence type="ECO:0000256" key="2">
    <source>
        <dbReference type="SAM" id="SignalP"/>
    </source>
</evidence>
<accession>A0A7X9XSV7</accession>
<reference evidence="3 4" key="1">
    <citation type="submission" date="2020-04" db="EMBL/GenBank/DDBJ databases">
        <authorList>
            <person name="Hitch T.C.A."/>
            <person name="Wylensek D."/>
            <person name="Clavel T."/>
        </authorList>
    </citation>
    <scope>NUCLEOTIDE SEQUENCE [LARGE SCALE GENOMIC DNA]</scope>
    <source>
        <strain evidence="3 4">BL-383-APC-2I</strain>
    </source>
</reference>
<organism evidence="3 4">
    <name type="scientific">Corynebacterium xerosis</name>
    <dbReference type="NCBI Taxonomy" id="1725"/>
    <lineage>
        <taxon>Bacteria</taxon>
        <taxon>Bacillati</taxon>
        <taxon>Actinomycetota</taxon>
        <taxon>Actinomycetes</taxon>
        <taxon>Mycobacteriales</taxon>
        <taxon>Corynebacteriaceae</taxon>
        <taxon>Corynebacterium</taxon>
    </lineage>
</organism>
<comment type="caution">
    <text evidence="3">The sequence shown here is derived from an EMBL/GenBank/DDBJ whole genome shotgun (WGS) entry which is preliminary data.</text>
</comment>
<feature type="signal peptide" evidence="2">
    <location>
        <begin position="1"/>
        <end position="31"/>
    </location>
</feature>
<gene>
    <name evidence="3" type="ORF">HF852_03475</name>
</gene>
<sequence>MKTMLKNPRGSATPKVTAAAALLAATGLLLASCAGDADSQTEAAPSPAAGASESETRSTVTVTETAAQEPEDIDVDFASLQQVDQSTFREHSVQSFTYVVDGTTGECFVNGEFVTCIGTPADDIPDVDMPPFFGPPGAVAIGSAGVAYVIVEGVPPAKAELETGQWVNFGLVKCAKPDDSRLACVSDAAAIQVEGSDRDITTEGPVLDPEELQASVANGPATEYRTGTDVLVQAPMLCGAMEGHRLADVVEGEITCKEAMEVLDEYDSRKFSEGGGNTLFVDFDGWMCSSPTAGRSAELGASTVCEHGDRGIRVEAPM</sequence>
<dbReference type="EMBL" id="JABAGA010000001">
    <property type="protein sequence ID" value="NMF08675.1"/>
    <property type="molecule type" value="Genomic_DNA"/>
</dbReference>
<dbReference type="Proteomes" id="UP000589552">
    <property type="component" value="Unassembled WGS sequence"/>
</dbReference>
<proteinExistence type="predicted"/>
<dbReference type="PROSITE" id="PS51257">
    <property type="entry name" value="PROKAR_LIPOPROTEIN"/>
    <property type="match status" value="1"/>
</dbReference>
<evidence type="ECO:0000313" key="3">
    <source>
        <dbReference type="EMBL" id="NMF08675.1"/>
    </source>
</evidence>
<feature type="chain" id="PRO_5039585839" evidence="2">
    <location>
        <begin position="32"/>
        <end position="318"/>
    </location>
</feature>
<dbReference type="RefSeq" id="WP_168937355.1">
    <property type="nucleotide sequence ID" value="NZ_JABAGA010000001.1"/>
</dbReference>
<feature type="region of interest" description="Disordered" evidence="1">
    <location>
        <begin position="36"/>
        <end position="59"/>
    </location>
</feature>
<protein>
    <submittedName>
        <fullName evidence="3">Uncharacterized protein</fullName>
    </submittedName>
</protein>
<keyword evidence="2" id="KW-0732">Signal</keyword>
<dbReference type="AlphaFoldDB" id="A0A7X9XSV7"/>
<evidence type="ECO:0000313" key="4">
    <source>
        <dbReference type="Proteomes" id="UP000589552"/>
    </source>
</evidence>
<evidence type="ECO:0000256" key="1">
    <source>
        <dbReference type="SAM" id="MobiDB-lite"/>
    </source>
</evidence>
<name>A0A7X9XSV7_9CORY</name>
<feature type="compositionally biased region" description="Low complexity" evidence="1">
    <location>
        <begin position="42"/>
        <end position="59"/>
    </location>
</feature>